<dbReference type="PROSITE" id="PS51014">
    <property type="entry name" value="COBK_CBIJ"/>
    <property type="match status" value="1"/>
</dbReference>
<evidence type="ECO:0000256" key="1">
    <source>
        <dbReference type="ARBA" id="ARBA00004953"/>
    </source>
</evidence>
<evidence type="ECO:0000256" key="3">
    <source>
        <dbReference type="ARBA" id="ARBA00023002"/>
    </source>
</evidence>
<keyword evidence="2" id="KW-0169">Cobalamin biosynthesis</keyword>
<dbReference type="UniPathway" id="UPA00148"/>
<dbReference type="InterPro" id="IPR003723">
    <property type="entry name" value="Precorrin-6x_reduct"/>
</dbReference>
<name>A0A432G977_9DELT</name>
<comment type="pathway">
    <text evidence="1">Cofactor biosynthesis; adenosylcobalamin biosynthesis.</text>
</comment>
<sequence length="273" mass="29945">MPEKLLILGGTREAYELAERLVSQFSPEQLTVISSLAGVTEHPRQPAGEVRIGGFSDTTGTGGKSGLQNYLLQEKISLLVNATHPYAAQISENALAAATELQIPFLRMTRPPWVKQPGDQWIEVPDLAAAAEYLKTEFEISNSDLSGATVFLTTGNRGLELFEQCKRCNFVVRTVDVPKLNKSASVISAWSDATFLQERGPFTLENELNLFRQHAITLLVTKNSGGDSTYAKIEAARKMGIPVLIVERPQLKPSDVCSTVAEVMNFVLRHSTK</sequence>
<comment type="caution">
    <text evidence="4">The sequence shown here is derived from an EMBL/GenBank/DDBJ whole genome shotgun (WGS) entry which is preliminary data.</text>
</comment>
<accession>A0A432G977</accession>
<dbReference type="AlphaFoldDB" id="A0A432G977"/>
<protein>
    <submittedName>
        <fullName evidence="4">Cobalt-precorrin-6A reductase</fullName>
    </submittedName>
</protein>
<evidence type="ECO:0000313" key="4">
    <source>
        <dbReference type="EMBL" id="RTZ80080.1"/>
    </source>
</evidence>
<proteinExistence type="predicted"/>
<organism evidence="4 5">
    <name type="scientific">SAR324 cluster bacterium</name>
    <dbReference type="NCBI Taxonomy" id="2024889"/>
    <lineage>
        <taxon>Bacteria</taxon>
        <taxon>Deltaproteobacteria</taxon>
        <taxon>SAR324 cluster</taxon>
    </lineage>
</organism>
<reference evidence="4 5" key="1">
    <citation type="submission" date="2018-06" db="EMBL/GenBank/DDBJ databases">
        <title>Combined omics and stable isotope probing to characterize newly discovered Mariana Back-Arc vent microbial communities.</title>
        <authorList>
            <person name="Trembath-Reichert E."/>
            <person name="Huber J.A."/>
        </authorList>
    </citation>
    <scope>NUCLEOTIDE SEQUENCE [LARGE SCALE GENOMIC DNA]</scope>
    <source>
        <strain evidence="4">MAG 63_1</strain>
    </source>
</reference>
<dbReference type="PANTHER" id="PTHR36925">
    <property type="entry name" value="COBALT-PRECORRIN-6A REDUCTASE"/>
    <property type="match status" value="1"/>
</dbReference>
<gene>
    <name evidence="4" type="ORF">DSY97_04170</name>
</gene>
<evidence type="ECO:0000256" key="2">
    <source>
        <dbReference type="ARBA" id="ARBA00022573"/>
    </source>
</evidence>
<dbReference type="Proteomes" id="UP000286801">
    <property type="component" value="Unassembled WGS sequence"/>
</dbReference>
<dbReference type="GO" id="GO:0009236">
    <property type="term" value="P:cobalamin biosynthetic process"/>
    <property type="evidence" value="ECO:0007669"/>
    <property type="project" value="UniProtKB-UniPathway"/>
</dbReference>
<evidence type="ECO:0000313" key="5">
    <source>
        <dbReference type="Proteomes" id="UP000286801"/>
    </source>
</evidence>
<dbReference type="EMBL" id="QNZL01000110">
    <property type="protein sequence ID" value="RTZ80080.1"/>
    <property type="molecule type" value="Genomic_DNA"/>
</dbReference>
<dbReference type="GO" id="GO:0016994">
    <property type="term" value="F:precorrin-6A reductase activity"/>
    <property type="evidence" value="ECO:0007669"/>
    <property type="project" value="InterPro"/>
</dbReference>
<dbReference type="NCBIfam" id="TIGR00715">
    <property type="entry name" value="precor6x_red"/>
    <property type="match status" value="1"/>
</dbReference>
<dbReference type="Pfam" id="PF02571">
    <property type="entry name" value="CbiJ"/>
    <property type="match status" value="1"/>
</dbReference>
<dbReference type="PANTHER" id="PTHR36925:SF1">
    <property type="entry name" value="COBALT-PRECORRIN-6A REDUCTASE"/>
    <property type="match status" value="1"/>
</dbReference>
<dbReference type="NCBIfam" id="NF005968">
    <property type="entry name" value="PRK08057.1-2"/>
    <property type="match status" value="1"/>
</dbReference>
<keyword evidence="3" id="KW-0560">Oxidoreductase</keyword>